<dbReference type="Pfam" id="PF07002">
    <property type="entry name" value="Copine"/>
    <property type="match status" value="1"/>
</dbReference>
<keyword evidence="4" id="KW-1185">Reference proteome</keyword>
<dbReference type="InterPro" id="IPR010734">
    <property type="entry name" value="Copine_C"/>
</dbReference>
<evidence type="ECO:0000256" key="1">
    <source>
        <dbReference type="SAM" id="MobiDB-lite"/>
    </source>
</evidence>
<gene>
    <name evidence="3" type="ORF">RJ641_022651</name>
</gene>
<dbReference type="GO" id="GO:0005634">
    <property type="term" value="C:nucleus"/>
    <property type="evidence" value="ECO:0007669"/>
    <property type="project" value="TreeGrafter"/>
</dbReference>
<dbReference type="AlphaFoldDB" id="A0AAN8YUL9"/>
<dbReference type="PANTHER" id="PTHR45751:SF29">
    <property type="entry name" value="E3 UBIQUITIN-PROTEIN LIGASE RGLG2"/>
    <property type="match status" value="1"/>
</dbReference>
<evidence type="ECO:0000313" key="4">
    <source>
        <dbReference type="Proteomes" id="UP001370490"/>
    </source>
</evidence>
<dbReference type="InterPro" id="IPR036465">
    <property type="entry name" value="vWFA_dom_sf"/>
</dbReference>
<dbReference type="InterPro" id="IPR052079">
    <property type="entry name" value="E3_ligase/Copine_domain"/>
</dbReference>
<dbReference type="GO" id="GO:0016567">
    <property type="term" value="P:protein ubiquitination"/>
    <property type="evidence" value="ECO:0007669"/>
    <property type="project" value="TreeGrafter"/>
</dbReference>
<feature type="domain" description="VWFA" evidence="2">
    <location>
        <begin position="115"/>
        <end position="342"/>
    </location>
</feature>
<accession>A0AAN8YUL9</accession>
<evidence type="ECO:0000313" key="3">
    <source>
        <dbReference type="EMBL" id="KAK6913050.1"/>
    </source>
</evidence>
<dbReference type="Proteomes" id="UP001370490">
    <property type="component" value="Unassembled WGS sequence"/>
</dbReference>
<evidence type="ECO:0000259" key="2">
    <source>
        <dbReference type="SMART" id="SM00327"/>
    </source>
</evidence>
<dbReference type="SUPFAM" id="SSF53300">
    <property type="entry name" value="vWA-like"/>
    <property type="match status" value="1"/>
</dbReference>
<dbReference type="GO" id="GO:0004842">
    <property type="term" value="F:ubiquitin-protein transferase activity"/>
    <property type="evidence" value="ECO:0007669"/>
    <property type="project" value="TreeGrafter"/>
</dbReference>
<comment type="caution">
    <text evidence="3">The sequence shown here is derived from an EMBL/GenBank/DDBJ whole genome shotgun (WGS) entry which is preliminary data.</text>
</comment>
<feature type="compositionally biased region" description="Basic and acidic residues" evidence="1">
    <location>
        <begin position="1"/>
        <end position="12"/>
    </location>
</feature>
<protein>
    <submittedName>
        <fullName evidence="3">Copine, C-terminal</fullName>
    </submittedName>
</protein>
<feature type="region of interest" description="Disordered" evidence="1">
    <location>
        <begin position="1"/>
        <end position="86"/>
    </location>
</feature>
<dbReference type="SMART" id="SM00327">
    <property type="entry name" value="VWA"/>
    <property type="match status" value="1"/>
</dbReference>
<proteinExistence type="predicted"/>
<dbReference type="InterPro" id="IPR002035">
    <property type="entry name" value="VWF_A"/>
</dbReference>
<dbReference type="EMBL" id="JBAMMX010000027">
    <property type="protein sequence ID" value="KAK6913050.1"/>
    <property type="molecule type" value="Genomic_DNA"/>
</dbReference>
<feature type="compositionally biased region" description="Pro residues" evidence="1">
    <location>
        <begin position="56"/>
        <end position="68"/>
    </location>
</feature>
<organism evidence="3 4">
    <name type="scientific">Dillenia turbinata</name>
    <dbReference type="NCBI Taxonomy" id="194707"/>
    <lineage>
        <taxon>Eukaryota</taxon>
        <taxon>Viridiplantae</taxon>
        <taxon>Streptophyta</taxon>
        <taxon>Embryophyta</taxon>
        <taxon>Tracheophyta</taxon>
        <taxon>Spermatophyta</taxon>
        <taxon>Magnoliopsida</taxon>
        <taxon>eudicotyledons</taxon>
        <taxon>Gunneridae</taxon>
        <taxon>Pentapetalae</taxon>
        <taxon>Dilleniales</taxon>
        <taxon>Dilleniaceae</taxon>
        <taxon>Dillenia</taxon>
    </lineage>
</organism>
<dbReference type="PANTHER" id="PTHR45751">
    <property type="entry name" value="COPINE FAMILY PROTEIN 1"/>
    <property type="match status" value="1"/>
</dbReference>
<reference evidence="3 4" key="1">
    <citation type="submission" date="2023-12" db="EMBL/GenBank/DDBJ databases">
        <title>A high-quality genome assembly for Dillenia turbinata (Dilleniales).</title>
        <authorList>
            <person name="Chanderbali A."/>
        </authorList>
    </citation>
    <scope>NUCLEOTIDE SEQUENCE [LARGE SCALE GENOMIC DNA]</scope>
    <source>
        <strain evidence="3">LSX21</strain>
        <tissue evidence="3">Leaf</tissue>
    </source>
</reference>
<feature type="compositionally biased region" description="Low complexity" evidence="1">
    <location>
        <begin position="13"/>
        <end position="22"/>
    </location>
</feature>
<name>A0AAN8YUL9_9MAGN</name>
<feature type="compositionally biased region" description="Low complexity" evidence="1">
    <location>
        <begin position="31"/>
        <end position="49"/>
    </location>
</feature>
<sequence>MGTSHSREHNGSWRDSSVGSSSTRDYYDYNQPPSYGQSSSPPRQQYPIPHGYSQPYPAPQGYAPPAPPQYYGGGAAADPAPPPQRKLDRRYSRIADNYNSLEQVTEALARAGLESSNLIVGVDFTKSNEWTGYSSFQLSKHIQSLESELTYRLEIGAKSYNRRSLHHIGEGLNPYEQAISIIGKTLAAFDEDNLIPCYGFGDASTHDQDVFSFYPDDRSCNGFEEVLGRYREIVPHLKLAGPTSFAPAIEMAMTIVEQSGGQYHVLVIIADGQVTRSVDTQSGQLSPQEQKTVDAIVRASNFPLSIILVGVGDGPWDMMKEFDDNIPARAFDNFQFVNFTEIMSRHASQTRKETEFALAALMEIPSQYKATIELGILGGRKGKSQGRVPLPPPVYGAASFSSLKPSRITSFQQSAPLYPEVSAPVVSAPPIPPPMFDNQLCPVCLCDPKDMAFGCGHQLKQRLKMEFNGSNFQG</sequence>